<dbReference type="CDD" id="cd00146">
    <property type="entry name" value="PKD"/>
    <property type="match status" value="4"/>
</dbReference>
<dbReference type="EMBL" id="CP011390">
    <property type="protein sequence ID" value="ANE50724.1"/>
    <property type="molecule type" value="Genomic_DNA"/>
</dbReference>
<dbReference type="SUPFAM" id="SSF49299">
    <property type="entry name" value="PKD domain"/>
    <property type="match status" value="4"/>
</dbReference>
<reference evidence="2 3" key="2">
    <citation type="journal article" date="2016" name="Int. J. Syst. Evol. Microbiol.">
        <title>Flavisolibacter tropicus sp. nov., isolated from tropical soil.</title>
        <authorList>
            <person name="Lee J.J."/>
            <person name="Kang M.S."/>
            <person name="Kim G.S."/>
            <person name="Lee C.S."/>
            <person name="Lim S."/>
            <person name="Lee J."/>
            <person name="Roh S.H."/>
            <person name="Kang H."/>
            <person name="Ha J.M."/>
            <person name="Bae S."/>
            <person name="Jung H.Y."/>
            <person name="Kim M.K."/>
        </authorList>
    </citation>
    <scope>NUCLEOTIDE SEQUENCE [LARGE SCALE GENOMIC DNA]</scope>
    <source>
        <strain evidence="2 3">LCS9</strain>
    </source>
</reference>
<dbReference type="RefSeq" id="WP_066403980.1">
    <property type="nucleotide sequence ID" value="NZ_CP011390.1"/>
</dbReference>
<accession>A0A172TV12</accession>
<dbReference type="Pfam" id="PF25778">
    <property type="entry name" value="DUF7948"/>
    <property type="match status" value="1"/>
</dbReference>
<protein>
    <recommendedName>
        <fullName evidence="1">PKD domain-containing protein</fullName>
    </recommendedName>
</protein>
<dbReference type="InterPro" id="IPR010620">
    <property type="entry name" value="SBBP_repeat"/>
</dbReference>
<dbReference type="InterPro" id="IPR022409">
    <property type="entry name" value="PKD/Chitinase_dom"/>
</dbReference>
<dbReference type="Pfam" id="PF06739">
    <property type="entry name" value="SBBP"/>
    <property type="match status" value="1"/>
</dbReference>
<reference evidence="3" key="1">
    <citation type="submission" date="2015-01" db="EMBL/GenBank/DDBJ databases">
        <title>Flavisolibacter sp./LCS9/ whole genome sequencing.</title>
        <authorList>
            <person name="Kim M.K."/>
            <person name="Srinivasan S."/>
            <person name="Lee J.-J."/>
        </authorList>
    </citation>
    <scope>NUCLEOTIDE SEQUENCE [LARGE SCALE GENOMIC DNA]</scope>
    <source>
        <strain evidence="3">LCS9</strain>
    </source>
</reference>
<dbReference type="PROSITE" id="PS50093">
    <property type="entry name" value="PKD"/>
    <property type="match status" value="4"/>
</dbReference>
<dbReference type="Gene3D" id="2.60.40.10">
    <property type="entry name" value="Immunoglobulins"/>
    <property type="match status" value="4"/>
</dbReference>
<name>A0A172TV12_9BACT</name>
<feature type="domain" description="PKD" evidence="1">
    <location>
        <begin position="785"/>
        <end position="821"/>
    </location>
</feature>
<feature type="domain" description="PKD" evidence="1">
    <location>
        <begin position="1019"/>
        <end position="1086"/>
    </location>
</feature>
<dbReference type="Pfam" id="PF18911">
    <property type="entry name" value="PKD_4"/>
    <property type="match status" value="2"/>
</dbReference>
<evidence type="ECO:0000259" key="1">
    <source>
        <dbReference type="PROSITE" id="PS50093"/>
    </source>
</evidence>
<dbReference type="SMART" id="SM00089">
    <property type="entry name" value="PKD"/>
    <property type="match status" value="4"/>
</dbReference>
<evidence type="ECO:0000313" key="2">
    <source>
        <dbReference type="EMBL" id="ANE50724.1"/>
    </source>
</evidence>
<organism evidence="2 3">
    <name type="scientific">Flavisolibacter tropicus</name>
    <dbReference type="NCBI Taxonomy" id="1492898"/>
    <lineage>
        <taxon>Bacteria</taxon>
        <taxon>Pseudomonadati</taxon>
        <taxon>Bacteroidota</taxon>
        <taxon>Chitinophagia</taxon>
        <taxon>Chitinophagales</taxon>
        <taxon>Chitinophagaceae</taxon>
        <taxon>Flavisolibacter</taxon>
    </lineage>
</organism>
<feature type="domain" description="PKD" evidence="1">
    <location>
        <begin position="966"/>
        <end position="999"/>
    </location>
</feature>
<dbReference type="Pfam" id="PF13585">
    <property type="entry name" value="CHU_C"/>
    <property type="match status" value="1"/>
</dbReference>
<dbReference type="KEGG" id="fla:SY85_09655"/>
<dbReference type="PATRIC" id="fig|1492898.3.peg.2071"/>
<proteinExistence type="predicted"/>
<dbReference type="Pfam" id="PF00801">
    <property type="entry name" value="PKD"/>
    <property type="match status" value="2"/>
</dbReference>
<keyword evidence="3" id="KW-1185">Reference proteome</keyword>
<dbReference type="InterPro" id="IPR035986">
    <property type="entry name" value="PKD_dom_sf"/>
</dbReference>
<gene>
    <name evidence="2" type="ORF">SY85_09655</name>
</gene>
<dbReference type="Proteomes" id="UP000077177">
    <property type="component" value="Chromosome"/>
</dbReference>
<dbReference type="InterPro" id="IPR052918">
    <property type="entry name" value="Motility_Chemotaxis_Reg"/>
</dbReference>
<dbReference type="OrthoDB" id="1652165at2"/>
<dbReference type="PANTHER" id="PTHR35580">
    <property type="entry name" value="CELL SURFACE GLYCOPROTEIN (S-LAYER PROTEIN)-LIKE PROTEIN"/>
    <property type="match status" value="1"/>
</dbReference>
<dbReference type="InterPro" id="IPR013783">
    <property type="entry name" value="Ig-like_fold"/>
</dbReference>
<dbReference type="PANTHER" id="PTHR35580:SF1">
    <property type="entry name" value="PHYTASE-LIKE DOMAIN-CONTAINING PROTEIN"/>
    <property type="match status" value="1"/>
</dbReference>
<dbReference type="AlphaFoldDB" id="A0A172TV12"/>
<dbReference type="InterPro" id="IPR000601">
    <property type="entry name" value="PKD_dom"/>
</dbReference>
<feature type="domain" description="PKD" evidence="1">
    <location>
        <begin position="876"/>
        <end position="920"/>
    </location>
</feature>
<evidence type="ECO:0000313" key="3">
    <source>
        <dbReference type="Proteomes" id="UP000077177"/>
    </source>
</evidence>
<dbReference type="STRING" id="1492898.SY85_09655"/>
<sequence length="1192" mass="129528">MERKSHILLFLYCLAFFSSRSQQYENIQFIENKGQWDDKVQFKGSFPGGAIFIQRDGFTVLQHNPEDYKRLAEKMHGHQLDPHARQSSQSDSLTIRSHAYETQFVGANQRPTIIADKPIVTYNNYFIGNDPSKWAVGCKIYQGITVQNLYPNVDLRYYSNNGLMKYDLIIKPGGNVSQIALQYKGVEKLTVKNKELLVGTSVGDVKELYPYTYQYSAKGKQELPCKYIIKGNTVRFEVKNYDPTQPLIIDPTLIFSSFSGSAANNWGFTATYGPDGSLFGAGIVEGEGFPVSPGAMQSHYGGGSWDIGLIKLSPDGSNRVFATYIGGNGIEQPHSLVVDRQGNVVVAGRSNSPDYPTRGAGKVGPGGGYDIIVTKLNATGTAIIGSLKIGGVNDDGVNISSTRNRNSLQYNYGDDGRSEVILDGANNIYVASCTQSVSLNAAEQFPVIGGFQRTPGSGQDAVVLKIAPDASNVIFSSFLGGNGNDAAYVLSINPTTSDIFVAGGTESTNLARTTGRVFNTNQGKIDGFISVISNDGTVLRQTTYLGTPEYDQIYGIQFDKEGFPYAMGQTEGHWPVQAPWSQPNGKQFIVKLQPDLSAFVYSTVFGTGATLPNISPTAFLVDRCENVYVSGWGGVIPSTGFRLAGTAGLTTVNPLQPTTDGEDFYFFVLKRNATAQLYGDFFGQNGGFIDHVDGGTSRFDANGVIYQALCANCGGGARFPTTPNAWASTNGALNGRSVNCNLAMIKIDLELAGIRSGVQPSINGVPRDSAGCVPLTVDFRDTVLNAVSYEWDFGDGSPVLPTTVPNTSHTYSQVGTYRVMLIGIDPNSCNLRDTSYTHIIVGDQQATADFNSVKQEPCEEFRYQFTNTSVAPASRPFTATSFIWDFGDGSPQVQAGVGSVNHQYTAPGSYRVRLYMVDSAYCNAPDSAVKVLNVAALVKARFETPAAGCAPYNAVFTNTSDGGQEFFWEFGDGTTSTDPNPTHQYLSPGTYTIRLRVVDPNTCNREDQTSSTITVYSNPTANFSLTPQPPIVNTAISFTNLSSSDGVRFKWLFGDGDSLVTTTRDIVQHEYNSTGKFDACLIVFNANNCSDTICKPVETLVEPAVDVPNAFTPLSGDVNSKIFVRGYGIKQMRFTIWNRWGQKVFETESNKVGWDGRYKGAIQPMDVYAYTLEVNFTDGTKTSKKGDITLIR</sequence>
<dbReference type="InterPro" id="IPR057708">
    <property type="entry name" value="DUF7948"/>
</dbReference>